<evidence type="ECO:0000313" key="1">
    <source>
        <dbReference type="EMBL" id="RHG17733.1"/>
    </source>
</evidence>
<comment type="caution">
    <text evidence="1">The sequence shown here is derived from an EMBL/GenBank/DDBJ whole genome shotgun (WGS) entry which is preliminary data.</text>
</comment>
<evidence type="ECO:0000313" key="2">
    <source>
        <dbReference type="EMBL" id="RHH19561.1"/>
    </source>
</evidence>
<dbReference type="NCBIfam" id="NF033495">
    <property type="entry name" value="phage_BC1881"/>
    <property type="match status" value="1"/>
</dbReference>
<organism evidence="1 4">
    <name type="scientific">Blautia obeum</name>
    <dbReference type="NCBI Taxonomy" id="40520"/>
    <lineage>
        <taxon>Bacteria</taxon>
        <taxon>Bacillati</taxon>
        <taxon>Bacillota</taxon>
        <taxon>Clostridia</taxon>
        <taxon>Lachnospirales</taxon>
        <taxon>Lachnospiraceae</taxon>
        <taxon>Blautia</taxon>
    </lineage>
</organism>
<reference evidence="3 4" key="1">
    <citation type="submission" date="2018-08" db="EMBL/GenBank/DDBJ databases">
        <title>A genome reference for cultivated species of the human gut microbiota.</title>
        <authorList>
            <person name="Zou Y."/>
            <person name="Xue W."/>
            <person name="Luo G."/>
        </authorList>
    </citation>
    <scope>NUCLEOTIDE SEQUENCE [LARGE SCALE GENOMIC DNA]</scope>
    <source>
        <strain evidence="2 3">AM18-2AC</strain>
        <strain evidence="1 4">AM22-9LB</strain>
    </source>
</reference>
<sequence>MLEKISTKELVEELKEREGVKTEYAEPHQDKKLSVNGPAVILIIID</sequence>
<protein>
    <submittedName>
        <fullName evidence="1">BC1881 family protein</fullName>
    </submittedName>
</protein>
<dbReference type="Proteomes" id="UP000284220">
    <property type="component" value="Unassembled WGS sequence"/>
</dbReference>
<dbReference type="Proteomes" id="UP000284024">
    <property type="component" value="Unassembled WGS sequence"/>
</dbReference>
<name>A0A414SEW2_9FIRM</name>
<dbReference type="InterPro" id="IPR047901">
    <property type="entry name" value="BC1881-like"/>
</dbReference>
<dbReference type="EMBL" id="QRJH01000003">
    <property type="protein sequence ID" value="RHH19561.1"/>
    <property type="molecule type" value="Genomic_DNA"/>
</dbReference>
<accession>A0A414SEW2</accession>
<dbReference type="RefSeq" id="WP_118197677.1">
    <property type="nucleotide sequence ID" value="NZ_JBCJBY010000009.1"/>
</dbReference>
<dbReference type="EMBL" id="QRHZ01000003">
    <property type="protein sequence ID" value="RHG17733.1"/>
    <property type="molecule type" value="Genomic_DNA"/>
</dbReference>
<evidence type="ECO:0000313" key="3">
    <source>
        <dbReference type="Proteomes" id="UP000284024"/>
    </source>
</evidence>
<gene>
    <name evidence="2" type="ORF">DW222_08290</name>
    <name evidence="1" type="ORF">DW272_06735</name>
</gene>
<dbReference type="AlphaFoldDB" id="A0A414SEW2"/>
<evidence type="ECO:0000313" key="4">
    <source>
        <dbReference type="Proteomes" id="UP000284220"/>
    </source>
</evidence>
<proteinExistence type="predicted"/>